<keyword evidence="3" id="KW-0812">Transmembrane</keyword>
<reference evidence="6" key="1">
    <citation type="submission" date="2021-01" db="EMBL/GenBank/DDBJ databases">
        <authorList>
            <person name="Corre E."/>
            <person name="Pelletier E."/>
            <person name="Niang G."/>
            <person name="Scheremetjew M."/>
            <person name="Finn R."/>
            <person name="Kale V."/>
            <person name="Holt S."/>
            <person name="Cochrane G."/>
            <person name="Meng A."/>
            <person name="Brown T."/>
            <person name="Cohen L."/>
        </authorList>
    </citation>
    <scope>NUCLEOTIDE SEQUENCE</scope>
    <source>
        <strain evidence="6">NY070348D</strain>
    </source>
</reference>
<dbReference type="AlphaFoldDB" id="A0A7S2RQN4"/>
<sequence length="574" mass="63253">MGEEMFGPGSPFEVVVEKVAFEGSNLPHHKGQEYKVFKNMMQTLTDLYEMPIAKGYGPKEFLVYDDERLTYNQVFQQAGQLGHVLVDKFGVQNGDRVCIVSRNCPEYLIAFIAATSIGAVAVRMNSWWTTKELEYGLENSGSRVVFCDQDRLKHMLPILDSLKDLCGVVLMRGGNTDQHEKIQSFDQVVELGSGFSMPANSATKDDNAVLMYTSGTTGHPKGVVMTHRGITHALNAVAVHHIVQRGSNEKSAKKGSLEKSIMLTVPLFHATGLHMIFLVSIMVCRKIVMMYKWDPEKALQLIERERVTQFTGVPTMVLEMMQCPNFNQYDTSSLEGVGGGGAPPPPSIVGQIGTKFKRASAGQGYGATETNAVLCVIASQDYAARPKSCGKPLPTVELEIWDENGTKLPPNIPGRVMARGANIMKEYWRKPEATKKAITANGFYETGDVGQLDDEGFLYILGRNKLDMVIRGGENISSAEVEGVIFSIKGVAEASVFGIPHPTLGEEVAVAIFQDPEYAGEITLRYIQNACRDILANFKIPTRLFIWPTRLPRGATGKTLKRAIKEQVMKTSKL</sequence>
<dbReference type="Pfam" id="PF00501">
    <property type="entry name" value="AMP-binding"/>
    <property type="match status" value="1"/>
</dbReference>
<dbReference type="Gene3D" id="2.30.38.10">
    <property type="entry name" value="Luciferase, Domain 3"/>
    <property type="match status" value="1"/>
</dbReference>
<organism evidence="6">
    <name type="scientific">Mucochytrium quahogii</name>
    <dbReference type="NCBI Taxonomy" id="96639"/>
    <lineage>
        <taxon>Eukaryota</taxon>
        <taxon>Sar</taxon>
        <taxon>Stramenopiles</taxon>
        <taxon>Bigyra</taxon>
        <taxon>Labyrinthulomycetes</taxon>
        <taxon>Thraustochytrida</taxon>
        <taxon>Thraustochytriidae</taxon>
        <taxon>Mucochytrium</taxon>
    </lineage>
</organism>
<dbReference type="PANTHER" id="PTHR43201">
    <property type="entry name" value="ACYL-COA SYNTHETASE"/>
    <property type="match status" value="1"/>
</dbReference>
<evidence type="ECO:0000256" key="1">
    <source>
        <dbReference type="ARBA" id="ARBA00006432"/>
    </source>
</evidence>
<comment type="similarity">
    <text evidence="1">Belongs to the ATP-dependent AMP-binding enzyme family.</text>
</comment>
<keyword evidence="3" id="KW-0472">Membrane</keyword>
<dbReference type="GO" id="GO:0006631">
    <property type="term" value="P:fatty acid metabolic process"/>
    <property type="evidence" value="ECO:0007669"/>
    <property type="project" value="TreeGrafter"/>
</dbReference>
<dbReference type="Gene3D" id="3.30.300.30">
    <property type="match status" value="1"/>
</dbReference>
<dbReference type="Pfam" id="PF13193">
    <property type="entry name" value="AMP-binding_C"/>
    <property type="match status" value="1"/>
</dbReference>
<feature type="transmembrane region" description="Helical" evidence="3">
    <location>
        <begin position="261"/>
        <end position="283"/>
    </location>
</feature>
<dbReference type="EMBL" id="HBHK01009583">
    <property type="protein sequence ID" value="CAD9677855.1"/>
    <property type="molecule type" value="Transcribed_RNA"/>
</dbReference>
<dbReference type="PANTHER" id="PTHR43201:SF5">
    <property type="entry name" value="MEDIUM-CHAIN ACYL-COA LIGASE ACSF2, MITOCHONDRIAL"/>
    <property type="match status" value="1"/>
</dbReference>
<evidence type="ECO:0000313" key="6">
    <source>
        <dbReference type="EMBL" id="CAD9677855.1"/>
    </source>
</evidence>
<dbReference type="InterPro" id="IPR045851">
    <property type="entry name" value="AMP-bd_C_sf"/>
</dbReference>
<dbReference type="InterPro" id="IPR020845">
    <property type="entry name" value="AMP-binding_CS"/>
</dbReference>
<dbReference type="InterPro" id="IPR000873">
    <property type="entry name" value="AMP-dep_synth/lig_dom"/>
</dbReference>
<evidence type="ECO:0000259" key="4">
    <source>
        <dbReference type="Pfam" id="PF00501"/>
    </source>
</evidence>
<keyword evidence="2" id="KW-0436">Ligase</keyword>
<name>A0A7S2RQN4_9STRA</name>
<evidence type="ECO:0000256" key="3">
    <source>
        <dbReference type="SAM" id="Phobius"/>
    </source>
</evidence>
<accession>A0A7S2RQN4</accession>
<proteinExistence type="inferred from homology"/>
<dbReference type="SUPFAM" id="SSF56801">
    <property type="entry name" value="Acetyl-CoA synthetase-like"/>
    <property type="match status" value="1"/>
</dbReference>
<evidence type="ECO:0000256" key="2">
    <source>
        <dbReference type="ARBA" id="ARBA00022598"/>
    </source>
</evidence>
<dbReference type="GO" id="GO:0031956">
    <property type="term" value="F:medium-chain fatty acid-CoA ligase activity"/>
    <property type="evidence" value="ECO:0007669"/>
    <property type="project" value="TreeGrafter"/>
</dbReference>
<gene>
    <name evidence="6" type="ORF">QSP1433_LOCUS5948</name>
</gene>
<feature type="domain" description="AMP-dependent synthetase/ligase" evidence="4">
    <location>
        <begin position="53"/>
        <end position="428"/>
    </location>
</feature>
<dbReference type="Gene3D" id="3.40.50.980">
    <property type="match status" value="2"/>
</dbReference>
<evidence type="ECO:0000259" key="5">
    <source>
        <dbReference type="Pfam" id="PF13193"/>
    </source>
</evidence>
<keyword evidence="3" id="KW-1133">Transmembrane helix</keyword>
<dbReference type="PROSITE" id="PS00455">
    <property type="entry name" value="AMP_BINDING"/>
    <property type="match status" value="1"/>
</dbReference>
<protein>
    <submittedName>
        <fullName evidence="6">Uncharacterized protein</fullName>
    </submittedName>
</protein>
<dbReference type="InterPro" id="IPR025110">
    <property type="entry name" value="AMP-bd_C"/>
</dbReference>
<feature type="domain" description="AMP-binding enzyme C-terminal" evidence="5">
    <location>
        <begin position="480"/>
        <end position="558"/>
    </location>
</feature>